<dbReference type="EMBL" id="AFNU02000001">
    <property type="protein sequence ID" value="ERJ13665.1"/>
    <property type="molecule type" value="Genomic_DNA"/>
</dbReference>
<dbReference type="FunFam" id="3.30.565.10:FF:000003">
    <property type="entry name" value="DNA mismatch repair endonuclease MutL"/>
    <property type="match status" value="1"/>
</dbReference>
<feature type="compositionally biased region" description="Polar residues" evidence="5">
    <location>
        <begin position="404"/>
        <end position="419"/>
    </location>
</feature>
<dbReference type="SUPFAM" id="SSF55874">
    <property type="entry name" value="ATPase domain of HSP90 chaperone/DNA topoisomerase II/histidine kinase"/>
    <property type="match status" value="1"/>
</dbReference>
<evidence type="ECO:0000256" key="1">
    <source>
        <dbReference type="ARBA" id="ARBA00006082"/>
    </source>
</evidence>
<sequence>MAKIQIMKESLANKIAAGEVVERPASVVKELIENAIDANATKIDIHLTESGLKQIKVIDNGDGMDKEDCMLAFSRHATSKLLDERDLFRIHTLGFRGEALPSIASVSDVHITTSNGNEAGTYINIKGGNIIAKKQSHARKGTEIQVNSLFYNTPARLKHLKTIHTELSYITDFANKMAMSHPYIAFRLYNDQRLLLQTNGNNNLLNVLAAIYGINVVKKIHKLEYSDEVLSLKLYISEPDMNRASRNYVTSIINNRVIKNYAIVKAVNEGYHTYLPQHRYPIVVLDMKIDPLLVDVNVHPAKLDVRLSNEAHIKSVITDLINKKLKELMYIPKITIPNKKALEEDKGYVQDKLFQQSVTHQRDIGNQDSDTQDSISELNAFDQKNANSYRELEDSTKNFKDSISEQSNHNDYSESTYTETEADSTPKETVTNKKRLPNLDYIGQLGGTYLIAQNEEGLFLIDQHAAQERINYEFYLSQLSKTINEFYDLLVPITLEFTMNESLIIEERADVLREIGIKFEKFGIKSFIVTRLPNWFGKADEKYLLDTIFDHILREKKLTYKQLFEELAITLSCKRSIKANHYINEYEVKKLLHDLETCDNPYTCPHGRPVVINMSYSDIEKLFKRIQ</sequence>
<dbReference type="InterPro" id="IPR042120">
    <property type="entry name" value="MutL_C_dimsub"/>
</dbReference>
<dbReference type="Pfam" id="PF13589">
    <property type="entry name" value="HATPase_c_3"/>
    <property type="match status" value="1"/>
</dbReference>
<dbReference type="SMART" id="SM01340">
    <property type="entry name" value="DNA_mis_repair"/>
    <property type="match status" value="1"/>
</dbReference>
<evidence type="ECO:0000313" key="9">
    <source>
        <dbReference type="Proteomes" id="UP000005707"/>
    </source>
</evidence>
<dbReference type="InterPro" id="IPR014721">
    <property type="entry name" value="Ribsml_uS5_D2-typ_fold_subgr"/>
</dbReference>
<dbReference type="PANTHER" id="PTHR10073:SF12">
    <property type="entry name" value="DNA MISMATCH REPAIR PROTEIN MLH1"/>
    <property type="match status" value="1"/>
</dbReference>
<dbReference type="InterPro" id="IPR042121">
    <property type="entry name" value="MutL_C_regsub"/>
</dbReference>
<dbReference type="InterPro" id="IPR014790">
    <property type="entry name" value="MutL_C"/>
</dbReference>
<dbReference type="InterPro" id="IPR014762">
    <property type="entry name" value="DNA_mismatch_repair_CS"/>
</dbReference>
<dbReference type="GO" id="GO:0140664">
    <property type="term" value="F:ATP-dependent DNA damage sensor activity"/>
    <property type="evidence" value="ECO:0007669"/>
    <property type="project" value="InterPro"/>
</dbReference>
<dbReference type="InterPro" id="IPR020667">
    <property type="entry name" value="DNA_mismatch_repair_MutL"/>
</dbReference>
<evidence type="ECO:0000259" key="7">
    <source>
        <dbReference type="SMART" id="SM01340"/>
    </source>
</evidence>
<dbReference type="InterPro" id="IPR038973">
    <property type="entry name" value="MutL/Mlh/Pms-like"/>
</dbReference>
<dbReference type="GO" id="GO:0030983">
    <property type="term" value="F:mismatched DNA binding"/>
    <property type="evidence" value="ECO:0007669"/>
    <property type="project" value="InterPro"/>
</dbReference>
<reference evidence="8 9" key="1">
    <citation type="journal article" date="2011" name="J. Bacteriol.">
        <title>Genome sequence of Haloplasma contractile, an unusual contractile bacterium from a deep-sea anoxic brine lake.</title>
        <authorList>
            <person name="Antunes A."/>
            <person name="Alam I."/>
            <person name="El Dorry H."/>
            <person name="Siam R."/>
            <person name="Robertson A."/>
            <person name="Bajic V.B."/>
            <person name="Stingl U."/>
        </authorList>
    </citation>
    <scope>NUCLEOTIDE SEQUENCE [LARGE SCALE GENOMIC DNA]</scope>
    <source>
        <strain evidence="8 9">SSD-17B</strain>
    </source>
</reference>
<dbReference type="Pfam" id="PF01119">
    <property type="entry name" value="DNA_mis_repair"/>
    <property type="match status" value="1"/>
</dbReference>
<dbReference type="GO" id="GO:0032300">
    <property type="term" value="C:mismatch repair complex"/>
    <property type="evidence" value="ECO:0007669"/>
    <property type="project" value="InterPro"/>
</dbReference>
<evidence type="ECO:0000256" key="2">
    <source>
        <dbReference type="ARBA" id="ARBA00022763"/>
    </source>
</evidence>
<dbReference type="Gene3D" id="3.30.1540.20">
    <property type="entry name" value="MutL, C-terminal domain, dimerisation subdomain"/>
    <property type="match status" value="1"/>
</dbReference>
<reference evidence="8 9" key="2">
    <citation type="journal article" date="2013" name="PLoS ONE">
        <title>INDIGO - INtegrated Data Warehouse of MIcrobial GenOmes with Examples from the Red Sea Extremophiles.</title>
        <authorList>
            <person name="Alam I."/>
            <person name="Antunes A."/>
            <person name="Kamau A.A."/>
            <person name="Ba Alawi W."/>
            <person name="Kalkatawi M."/>
            <person name="Stingl U."/>
            <person name="Bajic V.B."/>
        </authorList>
    </citation>
    <scope>NUCLEOTIDE SEQUENCE [LARGE SCALE GENOMIC DNA]</scope>
    <source>
        <strain evidence="8 9">SSD-17B</strain>
    </source>
</reference>
<dbReference type="PROSITE" id="PS00058">
    <property type="entry name" value="DNA_MISMATCH_REPAIR_1"/>
    <property type="match status" value="1"/>
</dbReference>
<name>U2FLN7_9MOLU</name>
<dbReference type="SUPFAM" id="SSF54211">
    <property type="entry name" value="Ribosomal protein S5 domain 2-like"/>
    <property type="match status" value="1"/>
</dbReference>
<dbReference type="Pfam" id="PF08676">
    <property type="entry name" value="MutL_C"/>
    <property type="match status" value="1"/>
</dbReference>
<dbReference type="InterPro" id="IPR020568">
    <property type="entry name" value="Ribosomal_Su5_D2-typ_SF"/>
</dbReference>
<dbReference type="NCBIfam" id="TIGR00585">
    <property type="entry name" value="mutl"/>
    <property type="match status" value="1"/>
</dbReference>
<dbReference type="eggNOG" id="COG0323">
    <property type="taxonomic scope" value="Bacteria"/>
</dbReference>
<dbReference type="HAMAP" id="MF_00149">
    <property type="entry name" value="DNA_mis_repair"/>
    <property type="match status" value="1"/>
</dbReference>
<dbReference type="InterPro" id="IPR036890">
    <property type="entry name" value="HATPase_C_sf"/>
</dbReference>
<accession>U2FLN7</accession>
<feature type="region of interest" description="Disordered" evidence="5">
    <location>
        <begin position="401"/>
        <end position="431"/>
    </location>
</feature>
<dbReference type="GO" id="GO:0006298">
    <property type="term" value="P:mismatch repair"/>
    <property type="evidence" value="ECO:0007669"/>
    <property type="project" value="UniProtKB-UniRule"/>
</dbReference>
<dbReference type="RefSeq" id="WP_008826230.1">
    <property type="nucleotide sequence ID" value="NZ_AFNU02000001.1"/>
</dbReference>
<dbReference type="Gene3D" id="3.30.565.10">
    <property type="entry name" value="Histidine kinase-like ATPase, C-terminal domain"/>
    <property type="match status" value="1"/>
</dbReference>
<comment type="function">
    <text evidence="4">This protein is involved in the repair of mismatches in DNA. It is required for dam-dependent methyl-directed DNA mismatch repair. May act as a 'molecular matchmaker', a protein that promotes the formation of a stable complex between two or more DNA-binding proteins in an ATP-dependent manner without itself being part of a final effector complex.</text>
</comment>
<dbReference type="SUPFAM" id="SSF118116">
    <property type="entry name" value="DNA mismatch repair protein MutL"/>
    <property type="match status" value="1"/>
</dbReference>
<evidence type="ECO:0000256" key="4">
    <source>
        <dbReference type="HAMAP-Rule" id="MF_00149"/>
    </source>
</evidence>
<dbReference type="FunCoup" id="U2FLN7">
    <property type="interactions" value="381"/>
</dbReference>
<dbReference type="NCBIfam" id="NF000950">
    <property type="entry name" value="PRK00095.1-3"/>
    <property type="match status" value="1"/>
</dbReference>
<feature type="domain" description="DNA mismatch repair protein S5" evidence="7">
    <location>
        <begin position="208"/>
        <end position="326"/>
    </location>
</feature>
<comment type="similarity">
    <text evidence="1 4">Belongs to the DNA mismatch repair MutL/HexB family.</text>
</comment>
<dbReference type="Gene3D" id="3.30.1370.100">
    <property type="entry name" value="MutL, C-terminal domain, regulatory subdomain"/>
    <property type="match status" value="1"/>
</dbReference>
<dbReference type="InterPro" id="IPR037198">
    <property type="entry name" value="MutL_C_sf"/>
</dbReference>
<evidence type="ECO:0000256" key="3">
    <source>
        <dbReference type="ARBA" id="ARBA00023204"/>
    </source>
</evidence>
<dbReference type="Proteomes" id="UP000005707">
    <property type="component" value="Unassembled WGS sequence"/>
</dbReference>
<dbReference type="AlphaFoldDB" id="U2FLN7"/>
<evidence type="ECO:0000256" key="5">
    <source>
        <dbReference type="SAM" id="MobiDB-lite"/>
    </source>
</evidence>
<keyword evidence="3 4" id="KW-0234">DNA repair</keyword>
<dbReference type="InParanoid" id="U2FLN7"/>
<dbReference type="OrthoDB" id="9763467at2"/>
<feature type="domain" description="MutL C-terminal dimerisation" evidence="6">
    <location>
        <begin position="441"/>
        <end position="583"/>
    </location>
</feature>
<dbReference type="Gene3D" id="3.30.230.10">
    <property type="match status" value="1"/>
</dbReference>
<dbReference type="PANTHER" id="PTHR10073">
    <property type="entry name" value="DNA MISMATCH REPAIR PROTEIN MLH, PMS, MUTL"/>
    <property type="match status" value="1"/>
</dbReference>
<evidence type="ECO:0000259" key="6">
    <source>
        <dbReference type="SMART" id="SM00853"/>
    </source>
</evidence>
<keyword evidence="2 4" id="KW-0227">DNA damage</keyword>
<organism evidence="8 9">
    <name type="scientific">Haloplasma contractile SSD-17B</name>
    <dbReference type="NCBI Taxonomy" id="1033810"/>
    <lineage>
        <taxon>Bacteria</taxon>
        <taxon>Bacillati</taxon>
        <taxon>Mycoplasmatota</taxon>
        <taxon>Mollicutes</taxon>
        <taxon>Haloplasmatales</taxon>
        <taxon>Haloplasmataceae</taxon>
        <taxon>Haloplasma</taxon>
    </lineage>
</organism>
<dbReference type="GO" id="GO:0016887">
    <property type="term" value="F:ATP hydrolysis activity"/>
    <property type="evidence" value="ECO:0007669"/>
    <property type="project" value="InterPro"/>
</dbReference>
<keyword evidence="9" id="KW-1185">Reference proteome</keyword>
<comment type="caution">
    <text evidence="8">The sequence shown here is derived from an EMBL/GenBank/DDBJ whole genome shotgun (WGS) entry which is preliminary data.</text>
</comment>
<dbReference type="GO" id="GO:0005524">
    <property type="term" value="F:ATP binding"/>
    <property type="evidence" value="ECO:0007669"/>
    <property type="project" value="InterPro"/>
</dbReference>
<evidence type="ECO:0000313" key="8">
    <source>
        <dbReference type="EMBL" id="ERJ13665.1"/>
    </source>
</evidence>
<dbReference type="CDD" id="cd00782">
    <property type="entry name" value="MutL_Trans"/>
    <property type="match status" value="1"/>
</dbReference>
<dbReference type="STRING" id="1033810.HLPCO_000331"/>
<dbReference type="SMART" id="SM00853">
    <property type="entry name" value="MutL_C"/>
    <property type="match status" value="1"/>
</dbReference>
<dbReference type="CDD" id="cd16926">
    <property type="entry name" value="HATPase_MutL-MLH-PMS-like"/>
    <property type="match status" value="1"/>
</dbReference>
<proteinExistence type="inferred from homology"/>
<dbReference type="InterPro" id="IPR002099">
    <property type="entry name" value="MutL/Mlh/PMS"/>
</dbReference>
<gene>
    <name evidence="4 8" type="primary">mutL</name>
    <name evidence="8" type="ORF">HLPCO_000331</name>
</gene>
<protein>
    <recommendedName>
        <fullName evidence="4">DNA mismatch repair protein MutL</fullName>
    </recommendedName>
</protein>
<dbReference type="InterPro" id="IPR013507">
    <property type="entry name" value="DNA_mismatch_S5_2-like"/>
</dbReference>